<dbReference type="GO" id="GO:0016491">
    <property type="term" value="F:oxidoreductase activity"/>
    <property type="evidence" value="ECO:0007669"/>
    <property type="project" value="InterPro"/>
</dbReference>
<dbReference type="OrthoDB" id="1522941at2"/>
<dbReference type="SUPFAM" id="SSF53720">
    <property type="entry name" value="ALDH-like"/>
    <property type="match status" value="1"/>
</dbReference>
<protein>
    <submittedName>
        <fullName evidence="1">Acyl-CoA reductase</fullName>
    </submittedName>
</protein>
<reference evidence="1 3" key="1">
    <citation type="submission" date="2018-08" db="EMBL/GenBank/DDBJ databases">
        <title>Proposal of Muricauda 72 sp.nov. and Muricauda NH166 sp.nov., isolated from seawater.</title>
        <authorList>
            <person name="Cheng H."/>
            <person name="Wu Y.-H."/>
            <person name="Guo L.-L."/>
            <person name="Xu X.-W."/>
        </authorList>
    </citation>
    <scope>NUCLEOTIDE SEQUENCE [LARGE SCALE GENOMIC DNA]</scope>
    <source>
        <strain evidence="1 3">NH166</strain>
    </source>
</reference>
<dbReference type="Proteomes" id="UP000321528">
    <property type="component" value="Unassembled WGS sequence"/>
</dbReference>
<organism evidence="1 3">
    <name type="scientific">Flagellimonas aequoris</name>
    <dbReference type="NCBI Taxonomy" id="2306997"/>
    <lineage>
        <taxon>Bacteria</taxon>
        <taxon>Pseudomonadati</taxon>
        <taxon>Bacteroidota</taxon>
        <taxon>Flavobacteriia</taxon>
        <taxon>Flavobacteriales</taxon>
        <taxon>Flavobacteriaceae</taxon>
        <taxon>Flagellimonas</taxon>
    </lineage>
</organism>
<comment type="caution">
    <text evidence="1">The sequence shown here is derived from an EMBL/GenBank/DDBJ whole genome shotgun (WGS) entry which is preliminary data.</text>
</comment>
<dbReference type="InterPro" id="IPR016161">
    <property type="entry name" value="Ald_DH/histidinol_DH"/>
</dbReference>
<dbReference type="Proteomes" id="UP000284189">
    <property type="component" value="Unassembled WGS sequence"/>
</dbReference>
<gene>
    <name evidence="1" type="ORF">D2U88_16750</name>
    <name evidence="2" type="ORF">FQ019_16550</name>
</gene>
<proteinExistence type="predicted"/>
<evidence type="ECO:0000313" key="3">
    <source>
        <dbReference type="Proteomes" id="UP000284189"/>
    </source>
</evidence>
<dbReference type="RefSeq" id="WP_119641664.1">
    <property type="nucleotide sequence ID" value="NZ_QXFJ01000030.1"/>
</dbReference>
<dbReference type="EMBL" id="QXFJ01000030">
    <property type="protein sequence ID" value="RIV68825.1"/>
    <property type="molecule type" value="Genomic_DNA"/>
</dbReference>
<dbReference type="EMBL" id="VNWL01000029">
    <property type="protein sequence ID" value="TXK00526.1"/>
    <property type="molecule type" value="Genomic_DNA"/>
</dbReference>
<keyword evidence="4" id="KW-1185">Reference proteome</keyword>
<accession>A0A418N4S2</accession>
<dbReference type="AlphaFoldDB" id="A0A418N4S2"/>
<evidence type="ECO:0000313" key="1">
    <source>
        <dbReference type="EMBL" id="RIV68825.1"/>
    </source>
</evidence>
<name>A0A418N4S2_9FLAO</name>
<evidence type="ECO:0000313" key="2">
    <source>
        <dbReference type="EMBL" id="TXK00526.1"/>
    </source>
</evidence>
<sequence length="348" mass="40103">MTPYNQRIGAFVELGKYLTDFCEKCYANDDSIDLEFKEIVARAQQENGWFTQENILHALREWGHLLTKENLEDWLSGYDLGTVDYPKTIGIIMAGNIPLVGFHDFLCVIFSGHKVLAKLSSNDKRLLPHLVKFLDEQYPSLKEYITFVDGKMEGFDAVIATGSNNTGRYFEYYFGQKPHIIRKNRNSAAILTGKETQEELVALGEDIFRYYGLGCRNVSKIYIPEGYDFEPFFKAMFNYGDIIHQHKYANNYDYNKAVYLMSDFKILDNEFLVLKEESSLSSPISVLFYSYYSSEENLQKELEALNDQIQCVVSNQNRDGHVGFGQTQKPQLDDYADGVDTMEFLLQL</sequence>
<evidence type="ECO:0000313" key="4">
    <source>
        <dbReference type="Proteomes" id="UP000321528"/>
    </source>
</evidence>
<reference evidence="2 4" key="2">
    <citation type="submission" date="2019-07" db="EMBL/GenBank/DDBJ databases">
        <title>Draft genome of two Muricauda strains isolated from deep sea.</title>
        <authorList>
            <person name="Sun C."/>
        </authorList>
    </citation>
    <scope>NUCLEOTIDE SEQUENCE [LARGE SCALE GENOMIC DNA]</scope>
    <source>
        <strain evidence="2 4">NH166</strain>
    </source>
</reference>